<dbReference type="PANTHER" id="PTHR45695:SF9">
    <property type="entry name" value="LEUCOKININ RECEPTOR"/>
    <property type="match status" value="1"/>
</dbReference>
<evidence type="ECO:0000256" key="2">
    <source>
        <dbReference type="ARBA" id="ARBA00010663"/>
    </source>
</evidence>
<keyword evidence="8" id="KW-0807">Transducer</keyword>
<feature type="transmembrane region" description="Helical" evidence="9">
    <location>
        <begin position="25"/>
        <end position="51"/>
    </location>
</feature>
<organism evidence="11 12">
    <name type="scientific">Plectus sambesii</name>
    <dbReference type="NCBI Taxonomy" id="2011161"/>
    <lineage>
        <taxon>Eukaryota</taxon>
        <taxon>Metazoa</taxon>
        <taxon>Ecdysozoa</taxon>
        <taxon>Nematoda</taxon>
        <taxon>Chromadorea</taxon>
        <taxon>Plectida</taxon>
        <taxon>Plectina</taxon>
        <taxon>Plectoidea</taxon>
        <taxon>Plectidae</taxon>
        <taxon>Plectus</taxon>
    </lineage>
</organism>
<protein>
    <submittedName>
        <fullName evidence="12">G-protein coupled receptors family 1 profile domain-containing protein</fullName>
    </submittedName>
</protein>
<keyword evidence="11" id="KW-1185">Reference proteome</keyword>
<dbReference type="Gene3D" id="1.20.1070.10">
    <property type="entry name" value="Rhodopsin 7-helix transmembrane proteins"/>
    <property type="match status" value="1"/>
</dbReference>
<feature type="transmembrane region" description="Helical" evidence="9">
    <location>
        <begin position="63"/>
        <end position="81"/>
    </location>
</feature>
<feature type="domain" description="G-protein coupled receptors family 1 profile" evidence="10">
    <location>
        <begin position="42"/>
        <end position="303"/>
    </location>
</feature>
<feature type="transmembrane region" description="Helical" evidence="9">
    <location>
        <begin position="247"/>
        <end position="268"/>
    </location>
</feature>
<feature type="transmembrane region" description="Helical" evidence="9">
    <location>
        <begin position="280"/>
        <end position="306"/>
    </location>
</feature>
<evidence type="ECO:0000256" key="5">
    <source>
        <dbReference type="ARBA" id="ARBA00023040"/>
    </source>
</evidence>
<name>A0A914ULW2_9BILA</name>
<keyword evidence="3 9" id="KW-0812">Transmembrane</keyword>
<dbReference type="PRINTS" id="PR01012">
    <property type="entry name" value="NRPEPTIDEYR"/>
</dbReference>
<dbReference type="InterPro" id="IPR000611">
    <property type="entry name" value="NPY_rcpt"/>
</dbReference>
<comment type="similarity">
    <text evidence="2">Belongs to the G-protein coupled receptor 1 family.</text>
</comment>
<evidence type="ECO:0000313" key="12">
    <source>
        <dbReference type="WBParaSite" id="PSAMB.scaffold1102size35919.g11055.t1"/>
    </source>
</evidence>
<dbReference type="PRINTS" id="PR00237">
    <property type="entry name" value="GPCRRHODOPSN"/>
</dbReference>
<evidence type="ECO:0000313" key="11">
    <source>
        <dbReference type="Proteomes" id="UP000887566"/>
    </source>
</evidence>
<feature type="transmembrane region" description="Helical" evidence="9">
    <location>
        <begin position="142"/>
        <end position="161"/>
    </location>
</feature>
<dbReference type="PROSITE" id="PS50262">
    <property type="entry name" value="G_PROTEIN_RECEP_F1_2"/>
    <property type="match status" value="1"/>
</dbReference>
<dbReference type="InterPro" id="IPR000276">
    <property type="entry name" value="GPCR_Rhodpsn"/>
</dbReference>
<dbReference type="GO" id="GO:0004983">
    <property type="term" value="F:neuropeptide Y receptor activity"/>
    <property type="evidence" value="ECO:0007669"/>
    <property type="project" value="InterPro"/>
</dbReference>
<reference evidence="12" key="1">
    <citation type="submission" date="2022-11" db="UniProtKB">
        <authorList>
            <consortium name="WormBaseParasite"/>
        </authorList>
    </citation>
    <scope>IDENTIFICATION</scope>
</reference>
<dbReference type="GO" id="GO:0005886">
    <property type="term" value="C:plasma membrane"/>
    <property type="evidence" value="ECO:0007669"/>
    <property type="project" value="TreeGrafter"/>
</dbReference>
<evidence type="ECO:0000256" key="9">
    <source>
        <dbReference type="SAM" id="Phobius"/>
    </source>
</evidence>
<feature type="transmembrane region" description="Helical" evidence="9">
    <location>
        <begin position="194"/>
        <end position="215"/>
    </location>
</feature>
<dbReference type="WBParaSite" id="PSAMB.scaffold1102size35919.g11055.t1">
    <property type="protein sequence ID" value="PSAMB.scaffold1102size35919.g11055.t1"/>
    <property type="gene ID" value="PSAMB.scaffold1102size35919.g11055"/>
</dbReference>
<evidence type="ECO:0000256" key="7">
    <source>
        <dbReference type="ARBA" id="ARBA00023170"/>
    </source>
</evidence>
<evidence type="ECO:0000256" key="1">
    <source>
        <dbReference type="ARBA" id="ARBA00004141"/>
    </source>
</evidence>
<dbReference type="AlphaFoldDB" id="A0A914ULW2"/>
<accession>A0A914ULW2</accession>
<feature type="transmembrane region" description="Helical" evidence="9">
    <location>
        <begin position="101"/>
        <end position="121"/>
    </location>
</feature>
<dbReference type="Pfam" id="PF00001">
    <property type="entry name" value="7tm_1"/>
    <property type="match status" value="1"/>
</dbReference>
<dbReference type="PANTHER" id="PTHR45695">
    <property type="entry name" value="LEUCOKININ RECEPTOR-RELATED"/>
    <property type="match status" value="1"/>
</dbReference>
<keyword evidence="7" id="KW-0675">Receptor</keyword>
<keyword evidence="4 9" id="KW-1133">Transmembrane helix</keyword>
<evidence type="ECO:0000256" key="4">
    <source>
        <dbReference type="ARBA" id="ARBA00022989"/>
    </source>
</evidence>
<dbReference type="Proteomes" id="UP000887566">
    <property type="component" value="Unplaced"/>
</dbReference>
<keyword evidence="6 9" id="KW-0472">Membrane</keyword>
<keyword evidence="5" id="KW-0297">G-protein coupled receptor</keyword>
<dbReference type="SUPFAM" id="SSF81321">
    <property type="entry name" value="Family A G protein-coupled receptor-like"/>
    <property type="match status" value="1"/>
</dbReference>
<dbReference type="InterPro" id="IPR017452">
    <property type="entry name" value="GPCR_Rhodpsn_7TM"/>
</dbReference>
<evidence type="ECO:0000259" key="10">
    <source>
        <dbReference type="PROSITE" id="PS50262"/>
    </source>
</evidence>
<comment type="subcellular location">
    <subcellularLocation>
        <location evidence="1">Membrane</location>
        <topology evidence="1">Multi-pass membrane protein</topology>
    </subcellularLocation>
</comment>
<proteinExistence type="inferred from homology"/>
<evidence type="ECO:0000256" key="6">
    <source>
        <dbReference type="ARBA" id="ARBA00023136"/>
    </source>
</evidence>
<sequence>MQNDTDDGTLAFELVALHALSTYEVVFWCIMYGTIAFLSVFGNSVVIYIILWRWGLNSVTNYFILNLSVGDLITGLLAIPFKFQAALFQEWYFPNFVCQLVPFIETVSLSISVFTLTGSAADRFRAVLFPDHSKMTLGVARFIVIFIWVFSIVGSYPYGIFHEVIELTLPDFSLTIRQCQPIYGDESWWKAYNIYLTIIQYFVPLIIVDGAYAVIAHKVWAAPPLVDLKSDPRAQQFEAAKRRVVKLLIIVVVVFTFCWLPLEVYLVLNELQPQINEWYYINVLYFCFHWLAMSNSCLNPIIYGIYNEKFQKEYKQLYFRLVYCGKYKGKGQPTDGDEMAIRSEATYDENTENAAQLNMMQSSLKVRRATSAHDYIASELGQD</sequence>
<evidence type="ECO:0000256" key="8">
    <source>
        <dbReference type="ARBA" id="ARBA00023224"/>
    </source>
</evidence>
<evidence type="ECO:0000256" key="3">
    <source>
        <dbReference type="ARBA" id="ARBA00022692"/>
    </source>
</evidence>